<comment type="similarity">
    <text evidence="1">Belongs to the UreD family.</text>
</comment>
<sequence length="303" mass="33304">MAESRQREMEATTAETGYVAVERVEGKSTVTRCFSKYPLKLIVPKKVVPSTTDAVWIYSLSYGGGIVSGDRVACGVNVGDNCTVALTTQASTKVYKSVGSKCSEQVLEARIGRNAFLAVIPDPVTCFSTARYSQKQVFNLFSDSNLVVVDWITSGRHESGERWNFQLYKSTNHIFGEDHLPLFIDSILLEERSGTSIAENMQDYQVIAMIIIMGPKLKNVQNQVVDEVKRMMSGHFRVPGPVTGRSGSKHDLKKPDLVASCSTFGPKAGVVVRVAAMATESVYMFLQHHLASLEPLLGALPYR</sequence>
<evidence type="ECO:0000313" key="3">
    <source>
        <dbReference type="EMBL" id="KAJ0975912.1"/>
    </source>
</evidence>
<accession>A0A9D5CP53</accession>
<dbReference type="OrthoDB" id="5550464at2759"/>
<dbReference type="Pfam" id="PF01774">
    <property type="entry name" value="UreD"/>
    <property type="match status" value="1"/>
</dbReference>
<dbReference type="HAMAP" id="MF_01384">
    <property type="entry name" value="UreD"/>
    <property type="match status" value="1"/>
</dbReference>
<dbReference type="AlphaFoldDB" id="A0A9D5CP53"/>
<reference evidence="3" key="1">
    <citation type="submission" date="2021-03" db="EMBL/GenBank/DDBJ databases">
        <authorList>
            <person name="Li Z."/>
            <person name="Yang C."/>
        </authorList>
    </citation>
    <scope>NUCLEOTIDE SEQUENCE</scope>
    <source>
        <strain evidence="3">Dzin_1.0</strain>
        <tissue evidence="3">Leaf</tissue>
    </source>
</reference>
<proteinExistence type="inferred from homology"/>
<organism evidence="3 4">
    <name type="scientific">Dioscorea zingiberensis</name>
    <dbReference type="NCBI Taxonomy" id="325984"/>
    <lineage>
        <taxon>Eukaryota</taxon>
        <taxon>Viridiplantae</taxon>
        <taxon>Streptophyta</taxon>
        <taxon>Embryophyta</taxon>
        <taxon>Tracheophyta</taxon>
        <taxon>Spermatophyta</taxon>
        <taxon>Magnoliopsida</taxon>
        <taxon>Liliopsida</taxon>
        <taxon>Dioscoreales</taxon>
        <taxon>Dioscoreaceae</taxon>
        <taxon>Dioscorea</taxon>
    </lineage>
</organism>
<evidence type="ECO:0000256" key="1">
    <source>
        <dbReference type="ARBA" id="ARBA00007177"/>
    </source>
</evidence>
<reference evidence="3" key="2">
    <citation type="journal article" date="2022" name="Hortic Res">
        <title>The genome of Dioscorea zingiberensis sheds light on the biosynthesis, origin and evolution of the medicinally important diosgenin saponins.</title>
        <authorList>
            <person name="Li Y."/>
            <person name="Tan C."/>
            <person name="Li Z."/>
            <person name="Guo J."/>
            <person name="Li S."/>
            <person name="Chen X."/>
            <person name="Wang C."/>
            <person name="Dai X."/>
            <person name="Yang H."/>
            <person name="Song W."/>
            <person name="Hou L."/>
            <person name="Xu J."/>
            <person name="Tong Z."/>
            <person name="Xu A."/>
            <person name="Yuan X."/>
            <person name="Wang W."/>
            <person name="Yang Q."/>
            <person name="Chen L."/>
            <person name="Sun Z."/>
            <person name="Wang K."/>
            <person name="Pan B."/>
            <person name="Chen J."/>
            <person name="Bao Y."/>
            <person name="Liu F."/>
            <person name="Qi X."/>
            <person name="Gang D.R."/>
            <person name="Wen J."/>
            <person name="Li J."/>
        </authorList>
    </citation>
    <scope>NUCLEOTIDE SEQUENCE</scope>
    <source>
        <strain evidence="3">Dzin_1.0</strain>
    </source>
</reference>
<keyword evidence="2" id="KW-0143">Chaperone</keyword>
<dbReference type="EMBL" id="JAGGNH010000004">
    <property type="protein sequence ID" value="KAJ0975912.1"/>
    <property type="molecule type" value="Genomic_DNA"/>
</dbReference>
<evidence type="ECO:0008006" key="5">
    <source>
        <dbReference type="Google" id="ProtNLM"/>
    </source>
</evidence>
<dbReference type="InterPro" id="IPR002669">
    <property type="entry name" value="UreD"/>
</dbReference>
<dbReference type="GO" id="GO:0016151">
    <property type="term" value="F:nickel cation binding"/>
    <property type="evidence" value="ECO:0007669"/>
    <property type="project" value="InterPro"/>
</dbReference>
<dbReference type="PANTHER" id="PTHR33643">
    <property type="entry name" value="UREASE ACCESSORY PROTEIN D"/>
    <property type="match status" value="1"/>
</dbReference>
<dbReference type="PANTHER" id="PTHR33643:SF1">
    <property type="entry name" value="UREASE ACCESSORY PROTEIN D"/>
    <property type="match status" value="1"/>
</dbReference>
<comment type="caution">
    <text evidence="3">The sequence shown here is derived from an EMBL/GenBank/DDBJ whole genome shotgun (WGS) entry which is preliminary data.</text>
</comment>
<dbReference type="Proteomes" id="UP001085076">
    <property type="component" value="Miscellaneous, Linkage group lg04"/>
</dbReference>
<evidence type="ECO:0000313" key="4">
    <source>
        <dbReference type="Proteomes" id="UP001085076"/>
    </source>
</evidence>
<name>A0A9D5CP53_9LILI</name>
<evidence type="ECO:0000256" key="2">
    <source>
        <dbReference type="ARBA" id="ARBA00023186"/>
    </source>
</evidence>
<protein>
    <recommendedName>
        <fullName evidence="5">Urease accessory protein D</fullName>
    </recommendedName>
</protein>
<keyword evidence="4" id="KW-1185">Reference proteome</keyword>
<gene>
    <name evidence="3" type="ORF">J5N97_017877</name>
</gene>